<dbReference type="RefSeq" id="WP_308455007.1">
    <property type="nucleotide sequence ID" value="NZ_JAJEQR010000081.1"/>
</dbReference>
<name>A0AAE3EEB8_9FIRM</name>
<reference evidence="2" key="1">
    <citation type="submission" date="2021-10" db="EMBL/GenBank/DDBJ databases">
        <title>Anaerobic single-cell dispensing facilitates the cultivation of human gut bacteria.</title>
        <authorList>
            <person name="Afrizal A."/>
        </authorList>
    </citation>
    <scope>NUCLEOTIDE SEQUENCE</scope>
    <source>
        <strain evidence="2">CLA-AA-H215</strain>
    </source>
</reference>
<organism evidence="2 3">
    <name type="scientific">Hominifimenecus microfluidus</name>
    <dbReference type="NCBI Taxonomy" id="2885348"/>
    <lineage>
        <taxon>Bacteria</taxon>
        <taxon>Bacillati</taxon>
        <taxon>Bacillota</taxon>
        <taxon>Clostridia</taxon>
        <taxon>Lachnospirales</taxon>
        <taxon>Lachnospiraceae</taxon>
        <taxon>Hominifimenecus</taxon>
    </lineage>
</organism>
<evidence type="ECO:0000313" key="2">
    <source>
        <dbReference type="EMBL" id="MCC2232610.1"/>
    </source>
</evidence>
<feature type="domain" description="HicB-like antitoxin of toxin-antitoxin system" evidence="1">
    <location>
        <begin position="6"/>
        <end position="93"/>
    </location>
</feature>
<dbReference type="Pfam" id="PF15919">
    <property type="entry name" value="HicB_lk_antitox"/>
    <property type="match status" value="1"/>
</dbReference>
<dbReference type="Gene3D" id="3.30.160.250">
    <property type="match status" value="1"/>
</dbReference>
<evidence type="ECO:0000313" key="3">
    <source>
        <dbReference type="Proteomes" id="UP001198182"/>
    </source>
</evidence>
<dbReference type="InterPro" id="IPR031807">
    <property type="entry name" value="HicB-like"/>
</dbReference>
<dbReference type="Proteomes" id="UP001198182">
    <property type="component" value="Unassembled WGS sequence"/>
</dbReference>
<comment type="caution">
    <text evidence="2">The sequence shown here is derived from an EMBL/GenBank/DDBJ whole genome shotgun (WGS) entry which is preliminary data.</text>
</comment>
<sequence>MNKLFYPAIFHLAEEGGFWISFPDLPECFSDGDNIVEAYEMASDALGLALSTRLADKETLPTASSPDQIKLEENEFLAIIEFDLASYRKKHNSKAVKKTLSVPEWLNEEAVSLGINFSQVLQEALIAKIQQVSSGN</sequence>
<evidence type="ECO:0000259" key="1">
    <source>
        <dbReference type="Pfam" id="PF15919"/>
    </source>
</evidence>
<dbReference type="EMBL" id="JAJEQR010000081">
    <property type="protein sequence ID" value="MCC2232610.1"/>
    <property type="molecule type" value="Genomic_DNA"/>
</dbReference>
<accession>A0AAE3EEB8</accession>
<protein>
    <submittedName>
        <fullName evidence="2">Type II toxin-antitoxin system HicB family antitoxin</fullName>
    </submittedName>
</protein>
<gene>
    <name evidence="2" type="ORF">LKD81_16710</name>
</gene>
<keyword evidence="3" id="KW-1185">Reference proteome</keyword>
<proteinExistence type="predicted"/>
<dbReference type="SUPFAM" id="SSF143100">
    <property type="entry name" value="TTHA1013/TTHA0281-like"/>
    <property type="match status" value="1"/>
</dbReference>
<dbReference type="AlphaFoldDB" id="A0AAE3EEB8"/>
<dbReference type="InterPro" id="IPR035069">
    <property type="entry name" value="TTHA1013/TTHA0281-like"/>
</dbReference>